<feature type="non-terminal residue" evidence="1">
    <location>
        <position position="1"/>
    </location>
</feature>
<organism evidence="1 2">
    <name type="scientific">Scortum barcoo</name>
    <name type="common">barcoo grunter</name>
    <dbReference type="NCBI Taxonomy" id="214431"/>
    <lineage>
        <taxon>Eukaryota</taxon>
        <taxon>Metazoa</taxon>
        <taxon>Chordata</taxon>
        <taxon>Craniata</taxon>
        <taxon>Vertebrata</taxon>
        <taxon>Euteleostomi</taxon>
        <taxon>Actinopterygii</taxon>
        <taxon>Neopterygii</taxon>
        <taxon>Teleostei</taxon>
        <taxon>Neoteleostei</taxon>
        <taxon>Acanthomorphata</taxon>
        <taxon>Eupercaria</taxon>
        <taxon>Centrarchiformes</taxon>
        <taxon>Terapontoidei</taxon>
        <taxon>Terapontidae</taxon>
        <taxon>Scortum</taxon>
    </lineage>
</organism>
<evidence type="ECO:0000313" key="1">
    <source>
        <dbReference type="EMBL" id="KAI3357704.1"/>
    </source>
</evidence>
<dbReference type="EMBL" id="CM041549">
    <property type="protein sequence ID" value="KAI3357704.1"/>
    <property type="molecule type" value="Genomic_DNA"/>
</dbReference>
<keyword evidence="2" id="KW-1185">Reference proteome</keyword>
<reference evidence="1" key="1">
    <citation type="submission" date="2022-04" db="EMBL/GenBank/DDBJ databases">
        <title>Jade perch genome.</title>
        <authorList>
            <person name="Chao B."/>
        </authorList>
    </citation>
    <scope>NUCLEOTIDE SEQUENCE</scope>
    <source>
        <strain evidence="1">CB-2022</strain>
    </source>
</reference>
<accession>A0ACB8VQA9</accession>
<dbReference type="Proteomes" id="UP000831701">
    <property type="component" value="Chromosome 19"/>
</dbReference>
<protein>
    <submittedName>
        <fullName evidence="1">Uncharacterized protein</fullName>
    </submittedName>
</protein>
<comment type="caution">
    <text evidence="1">The sequence shown here is derived from an EMBL/GenBank/DDBJ whole genome shotgun (WGS) entry which is preliminary data.</text>
</comment>
<name>A0ACB8VQA9_9TELE</name>
<proteinExistence type="predicted"/>
<evidence type="ECO:0000313" key="2">
    <source>
        <dbReference type="Proteomes" id="UP000831701"/>
    </source>
</evidence>
<gene>
    <name evidence="1" type="ORF">L3Q82_016109</name>
</gene>
<sequence length="1702" mass="188088">DWPSVSTMPGKPAPIKKSPAKKATEKAPEPAPEPEPAPPAEAPPAEAPPAEAAPPAAPAEDAPSAEGGAPAAAPAAEDGAAAPAADAPSADAPAADAPAEAAPAETAVVEEPPKAPTPPPPAGNTNTMRLFWLLSPLISLFMPPPINLHSLVPTSAPLDVTVEDVNDCSLLTIEWKAPETIGDSGLDGYTVEYCKDGTTDWVEANEELTPANRFCIKNLTTGDLLHVRVVAVNPGGRSEPGALAEPVPIREIVDRPKIRLPRFLRSRFVKQVGEQINLVVPFLGKPKPVVSWLKDGQPLDTKRVNIRNSDKDSIMFIRASQREDSGVYEMTVKVDCFEDKATITLQIWCVSTELPGPPASVKLVDTWGFNAALEWTPPKNNGNTDITGYTVQKADRKTGEWFTVLEHYHRLTATVSDLIMGNSYSFRVFAENQVGVSETCAITKEVATIQKTGIVYKPPEYPEHDFSEAPKFTTPLIDHAATVGYTTKLLCSVRGSPKPKIEWLKNQMVIGDDPKFRQLSNQGICSLEIRKPCSFDGGVYTCRAKNAQGEATVSCKLEVKHLAAVCAAKEADDVTALIRQVTPTVPAPIVTPTVYVPPKPSLTLVTKWLDVFENEIVEFKCAVDGSDWTFIWERSGERVQESDPKVSLSKEGSLLKITAAAKTYAGSYSCKGQHKTKGVTTEASNSLELKVNDKPKPTVTRSSHFDKMFPGESISFTCKVAVSSGWEYLWYHNKNETQASSIDTFEIVSIDHHKSGQYHCKAKRGLFLTAESETTTLQVSDPPKPAQELRTRWLDVFKDETVELSCEVDSSDWTVTWYKNQVKIQEDSILAVSSNPDGEGLLKITSVSRIHQGQYACKAELKARGVTSGFSNTIDIKVYDNVPTPTLRKEPGFNQMYEGETVNFICKVDVSTGWQYLWYKDGEIHPGSISETFSIRLALSNKGNYSCKATRGKKTLTDFSEEIHQNVLEIPFPYLNNVTEWLDVFPTESVKLSCGMMDGSSDWTYTWYKDGQQVQAVEAASFDPDKTTLSINSTSKNHEGKYECKGHLKGRHVSSILSLDLFLSVYEKKPSVTLTQNPDYKVMFPGESVDFSCHISESSGWMYSWYKDNKDLGVSEDMLKVSSVGTANSGTYTCLAKRGTVQVFRAGSSQGLGLEVKGNKPKPSITRQPSADKVYVGESVSFKCNVELSSGWEYLWFKNKALLNISGSNFTIRDANLSHSGIYECVARREKTKYTTEHSDESNLHIYEIPVPSVENITQWLDVFPTESMKLTCRMNGSSDWTYTWYKDGQQVQAVEAVSFDSHRTNFSINSASPSHRGLYKCSAKLKNRSVSSTNSSELRLYVYDEKPTVKLMQNPEHDVMHTGDAVSLSCHVNVSSGWKYLWFKGSSQLPETESNHTITNVETKDSGSYQCQTQRKSEAFHSDLSEAVTLKIEERPQAGIVLITGWSEAFSTDSLLLECEVKESKDSWNFTWFKGEQPINQLPSQTYTVTPQNDPEQGWYTCQGIRNERPSYSKRSESFKTKNLLLKRRVLLSISGCIVFGIAAVFIGCIALRVMRKPADDEDKQEESNLFLTMAQLKDRSDAPSLLVEYITDAALNAAPKEEEENGTICSETTPLPITTEEDQGCKALVLLLNIRFPNVLEVRRLHHSQFAAGVRQSPEALYYLRLFPLKETGAEYAETDLFALLEDVGQLGCARRTGTG</sequence>